<evidence type="ECO:0000313" key="3">
    <source>
        <dbReference type="EMBL" id="PWN57438.1"/>
    </source>
</evidence>
<organism evidence="3 4">
    <name type="scientific">Abyssibacter profundi</name>
    <dbReference type="NCBI Taxonomy" id="2182787"/>
    <lineage>
        <taxon>Bacteria</taxon>
        <taxon>Pseudomonadati</taxon>
        <taxon>Pseudomonadota</taxon>
        <taxon>Gammaproteobacteria</taxon>
        <taxon>Chromatiales</taxon>
        <taxon>Oceanococcaceae</taxon>
        <taxon>Abyssibacter</taxon>
    </lineage>
</organism>
<evidence type="ECO:0000259" key="1">
    <source>
        <dbReference type="Pfam" id="PF05838"/>
    </source>
</evidence>
<dbReference type="InterPro" id="IPR018537">
    <property type="entry name" value="Peptidoglycan-bd_3"/>
</dbReference>
<reference evidence="3 4" key="1">
    <citation type="submission" date="2018-05" db="EMBL/GenBank/DDBJ databases">
        <title>Abyssibacter profundi OUC007T gen. nov., sp. nov, a marine bacterium isolated from seawater of the Mariana Trench.</title>
        <authorList>
            <person name="Zhou S."/>
        </authorList>
    </citation>
    <scope>NUCLEOTIDE SEQUENCE [LARGE SCALE GENOMIC DNA]</scope>
    <source>
        <strain evidence="3 4">OUC007</strain>
    </source>
</reference>
<dbReference type="SUPFAM" id="SSF53955">
    <property type="entry name" value="Lysozyme-like"/>
    <property type="match status" value="1"/>
</dbReference>
<sequence length="179" mass="20265">MRTVPEMIDDILRREGGFVDHPADRGGPTKFGVTQKTLSAYIGRVALRREVEGLSEEVARDIYERNYFYGPRIDRLPAPVQSFVFDCAVNHGPRQAVKFVQRVCNHARYQPLLSEDGAMGPNTRKAAEWAQAIMGDVFLLALIEERKNFYHLIVAARPSQQVFLTGWLNRAAEFEEAVA</sequence>
<proteinExistence type="predicted"/>
<keyword evidence="4" id="KW-1185">Reference proteome</keyword>
<dbReference type="InterPro" id="IPR023346">
    <property type="entry name" value="Lysozyme-like_dom_sf"/>
</dbReference>
<dbReference type="EMBL" id="QEQK01000002">
    <property type="protein sequence ID" value="PWN57438.1"/>
    <property type="molecule type" value="Genomic_DNA"/>
</dbReference>
<dbReference type="Pfam" id="PF05838">
    <property type="entry name" value="Glyco_hydro_108"/>
    <property type="match status" value="1"/>
</dbReference>
<dbReference type="Pfam" id="PF09374">
    <property type="entry name" value="PG_binding_3"/>
    <property type="match status" value="1"/>
</dbReference>
<dbReference type="InterPro" id="IPR008565">
    <property type="entry name" value="TtsA-like_GH18_dom"/>
</dbReference>
<dbReference type="Proteomes" id="UP000251800">
    <property type="component" value="Unassembled WGS sequence"/>
</dbReference>
<protein>
    <submittedName>
        <fullName evidence="3">Uncharacterized protein</fullName>
    </submittedName>
</protein>
<dbReference type="RefSeq" id="WP_109718942.1">
    <property type="nucleotide sequence ID" value="NZ_QEQK01000002.1"/>
</dbReference>
<gene>
    <name evidence="3" type="ORF">DEH80_02805</name>
</gene>
<comment type="caution">
    <text evidence="3">The sequence shown here is derived from an EMBL/GenBank/DDBJ whole genome shotgun (WGS) entry which is preliminary data.</text>
</comment>
<accession>A0A363UPN1</accession>
<dbReference type="OrthoDB" id="9815229at2"/>
<dbReference type="CDD" id="cd13926">
    <property type="entry name" value="N-acetylmuramidase_GH108"/>
    <property type="match status" value="1"/>
</dbReference>
<dbReference type="AlphaFoldDB" id="A0A363UPN1"/>
<evidence type="ECO:0000313" key="4">
    <source>
        <dbReference type="Proteomes" id="UP000251800"/>
    </source>
</evidence>
<feature type="domain" description="TtsA-like Glycoside hydrolase family 108" evidence="1">
    <location>
        <begin position="9"/>
        <end position="92"/>
    </location>
</feature>
<feature type="domain" description="Peptidoglycan binding" evidence="2">
    <location>
        <begin position="96"/>
        <end position="171"/>
    </location>
</feature>
<dbReference type="Gene3D" id="1.20.141.10">
    <property type="entry name" value="Chitosanase, subunit A, domain 1"/>
    <property type="match status" value="1"/>
</dbReference>
<name>A0A363UPN1_9GAMM</name>
<evidence type="ECO:0000259" key="2">
    <source>
        <dbReference type="Pfam" id="PF09374"/>
    </source>
</evidence>